<accession>A0A8K0MUT4</accession>
<dbReference type="PROSITE" id="PS00141">
    <property type="entry name" value="ASP_PROTEASE"/>
    <property type="match status" value="1"/>
</dbReference>
<reference evidence="10" key="2">
    <citation type="submission" date="2019-07" db="EMBL/GenBank/DDBJ databases">
        <authorList>
            <person name="Yang Y."/>
            <person name="Bocs S."/>
            <person name="Baudouin L."/>
        </authorList>
    </citation>
    <scope>NUCLEOTIDE SEQUENCE</scope>
    <source>
        <tissue evidence="10">Spear leaf of Hainan Tall coconut</tissue>
    </source>
</reference>
<dbReference type="PRINTS" id="PR00792">
    <property type="entry name" value="PEPSIN"/>
</dbReference>
<dbReference type="PANTHER" id="PTHR13683">
    <property type="entry name" value="ASPARTYL PROTEASES"/>
    <property type="match status" value="1"/>
</dbReference>
<name>A0A8K0MUT4_COCNU</name>
<dbReference type="InterPro" id="IPR032861">
    <property type="entry name" value="TAXi_N"/>
</dbReference>
<dbReference type="SUPFAM" id="SSF50630">
    <property type="entry name" value="Acid proteases"/>
    <property type="match status" value="1"/>
</dbReference>
<dbReference type="AlphaFoldDB" id="A0A8K0MUT4"/>
<evidence type="ECO:0000259" key="9">
    <source>
        <dbReference type="PROSITE" id="PS51767"/>
    </source>
</evidence>
<proteinExistence type="inferred from homology"/>
<sequence>MLKVVHRHGPCSPLPPGQKPDYAELLNQDQARVNWLHRRISTGSNQNSIRSSLAANIAASSGGSIGTGNYVVNVGFGTPTKEFTVIFDTGSDLTWIQCLPCRTSSSCYPQQQQLFDPSQSSTYSNISCNSPKCSQLDSYSCSASKCRYEVQYGDQSQSEGFFSSDTLTLTPSDVLPNFLFGCGDQSNGLFGKAAGLLGLGRQPVSLVSQSSSKYGGVFSYCLPSTSSSPGYLKLGGGAPSNVQFTPMRASSSQPSFYFLDLVAINVGGKQLPISPTVFSNAGTLLDSGTVITRLPPSAYAALRSRFRQLMTMYKMAPPVAILDTCYDFTGNDTVSVPTVALVFGSGATLNVDFTGILYVFSVSQACLAFASNGDANDVGIIGNVQQKRFDVVYDITNRRIGFGANGCS</sequence>
<protein>
    <submittedName>
        <fullName evidence="10">Aspartyl protease family protein</fullName>
    </submittedName>
</protein>
<evidence type="ECO:0000256" key="7">
    <source>
        <dbReference type="PIRSR" id="PIRSR601461-1"/>
    </source>
</evidence>
<keyword evidence="6" id="KW-1015">Disulfide bond</keyword>
<evidence type="ECO:0000256" key="5">
    <source>
        <dbReference type="ARBA" id="ARBA00022801"/>
    </source>
</evidence>
<evidence type="ECO:0000256" key="8">
    <source>
        <dbReference type="RuleBase" id="RU000454"/>
    </source>
</evidence>
<comment type="caution">
    <text evidence="10">The sequence shown here is derived from an EMBL/GenBank/DDBJ whole genome shotgun (WGS) entry which is preliminary data.</text>
</comment>
<dbReference type="PROSITE" id="PS51767">
    <property type="entry name" value="PEPTIDASE_A1"/>
    <property type="match status" value="1"/>
</dbReference>
<dbReference type="InterPro" id="IPR001461">
    <property type="entry name" value="Aspartic_peptidase_A1"/>
</dbReference>
<dbReference type="InterPro" id="IPR032799">
    <property type="entry name" value="TAXi_C"/>
</dbReference>
<dbReference type="InterPro" id="IPR001969">
    <property type="entry name" value="Aspartic_peptidase_AS"/>
</dbReference>
<dbReference type="InterPro" id="IPR033121">
    <property type="entry name" value="PEPTIDASE_A1"/>
</dbReference>
<keyword evidence="4 8" id="KW-0064">Aspartyl protease</keyword>
<dbReference type="InterPro" id="IPR033873">
    <property type="entry name" value="CND41-like"/>
</dbReference>
<dbReference type="InterPro" id="IPR021109">
    <property type="entry name" value="Peptidase_aspartic_dom_sf"/>
</dbReference>
<evidence type="ECO:0000313" key="11">
    <source>
        <dbReference type="Proteomes" id="UP000797356"/>
    </source>
</evidence>
<keyword evidence="5 8" id="KW-0378">Hydrolase</keyword>
<dbReference type="FunFam" id="2.40.70.10:FF:000013">
    <property type="entry name" value="Aspartyl protease AED1"/>
    <property type="match status" value="1"/>
</dbReference>
<organism evidence="10 11">
    <name type="scientific">Cocos nucifera</name>
    <name type="common">Coconut palm</name>
    <dbReference type="NCBI Taxonomy" id="13894"/>
    <lineage>
        <taxon>Eukaryota</taxon>
        <taxon>Viridiplantae</taxon>
        <taxon>Streptophyta</taxon>
        <taxon>Embryophyta</taxon>
        <taxon>Tracheophyta</taxon>
        <taxon>Spermatophyta</taxon>
        <taxon>Magnoliopsida</taxon>
        <taxon>Liliopsida</taxon>
        <taxon>Arecaceae</taxon>
        <taxon>Arecoideae</taxon>
        <taxon>Cocoseae</taxon>
        <taxon>Attaleinae</taxon>
        <taxon>Cocos</taxon>
    </lineage>
</organism>
<evidence type="ECO:0000256" key="2">
    <source>
        <dbReference type="ARBA" id="ARBA00022670"/>
    </source>
</evidence>
<gene>
    <name evidence="10" type="ORF">COCNU_01G012750</name>
</gene>
<dbReference type="Pfam" id="PF14541">
    <property type="entry name" value="TAXi_C"/>
    <property type="match status" value="1"/>
</dbReference>
<dbReference type="PANTHER" id="PTHR13683:SF750">
    <property type="entry name" value="ASPARTYL PROTEASE AED1"/>
    <property type="match status" value="1"/>
</dbReference>
<comment type="similarity">
    <text evidence="1 8">Belongs to the peptidase A1 family.</text>
</comment>
<feature type="domain" description="Peptidase A1" evidence="9">
    <location>
        <begin position="70"/>
        <end position="403"/>
    </location>
</feature>
<dbReference type="Pfam" id="PF14543">
    <property type="entry name" value="TAXi_N"/>
    <property type="match status" value="1"/>
</dbReference>
<evidence type="ECO:0000256" key="6">
    <source>
        <dbReference type="ARBA" id="ARBA00023157"/>
    </source>
</evidence>
<feature type="active site" evidence="7">
    <location>
        <position position="286"/>
    </location>
</feature>
<keyword evidence="3" id="KW-0732">Signal</keyword>
<dbReference type="EMBL" id="CM017872">
    <property type="protein sequence ID" value="KAG1327341.1"/>
    <property type="molecule type" value="Genomic_DNA"/>
</dbReference>
<evidence type="ECO:0000256" key="3">
    <source>
        <dbReference type="ARBA" id="ARBA00022729"/>
    </source>
</evidence>
<evidence type="ECO:0000256" key="4">
    <source>
        <dbReference type="ARBA" id="ARBA00022750"/>
    </source>
</evidence>
<dbReference type="FunFam" id="2.40.70.10:FF:000021">
    <property type="entry name" value="Aspartyl protease AED1"/>
    <property type="match status" value="1"/>
</dbReference>
<feature type="active site" evidence="7">
    <location>
        <position position="88"/>
    </location>
</feature>
<evidence type="ECO:0000313" key="10">
    <source>
        <dbReference type="EMBL" id="KAG1327341.1"/>
    </source>
</evidence>
<dbReference type="Proteomes" id="UP000797356">
    <property type="component" value="Chromosome 1"/>
</dbReference>
<dbReference type="GO" id="GO:0006508">
    <property type="term" value="P:proteolysis"/>
    <property type="evidence" value="ECO:0007669"/>
    <property type="project" value="UniProtKB-KW"/>
</dbReference>
<reference evidence="10" key="1">
    <citation type="journal article" date="2017" name="Gigascience">
        <title>The genome draft of coconut (Cocos nucifera).</title>
        <authorList>
            <person name="Xiao Y."/>
            <person name="Xu P."/>
            <person name="Fan H."/>
            <person name="Baudouin L."/>
            <person name="Xia W."/>
            <person name="Bocs S."/>
            <person name="Xu J."/>
            <person name="Li Q."/>
            <person name="Guo A."/>
            <person name="Zhou L."/>
            <person name="Li J."/>
            <person name="Wu Y."/>
            <person name="Ma Z."/>
            <person name="Armero A."/>
            <person name="Issali A.E."/>
            <person name="Liu N."/>
            <person name="Peng M."/>
            <person name="Yang Y."/>
        </authorList>
    </citation>
    <scope>NUCLEOTIDE SEQUENCE</scope>
    <source>
        <tissue evidence="10">Spear leaf of Hainan Tall coconut</tissue>
    </source>
</reference>
<keyword evidence="2 8" id="KW-0645">Protease</keyword>
<evidence type="ECO:0000256" key="1">
    <source>
        <dbReference type="ARBA" id="ARBA00007447"/>
    </source>
</evidence>
<keyword evidence="11" id="KW-1185">Reference proteome</keyword>
<dbReference type="OrthoDB" id="2747330at2759"/>
<dbReference type="Gene3D" id="2.40.70.10">
    <property type="entry name" value="Acid Proteases"/>
    <property type="match status" value="2"/>
</dbReference>
<dbReference type="GO" id="GO:0004190">
    <property type="term" value="F:aspartic-type endopeptidase activity"/>
    <property type="evidence" value="ECO:0007669"/>
    <property type="project" value="UniProtKB-KW"/>
</dbReference>
<dbReference type="CDD" id="cd05472">
    <property type="entry name" value="cnd41_like"/>
    <property type="match status" value="1"/>
</dbReference>